<dbReference type="Gene3D" id="3.90.1150.170">
    <property type="match status" value="1"/>
</dbReference>
<dbReference type="PANTHER" id="PTHR45677">
    <property type="entry name" value="GLUTAMATE DECARBOXYLASE-RELATED"/>
    <property type="match status" value="1"/>
</dbReference>
<dbReference type="PRINTS" id="PR00800">
    <property type="entry name" value="YHDCRBOXLASE"/>
</dbReference>
<dbReference type="InterPro" id="IPR015421">
    <property type="entry name" value="PyrdxlP-dep_Trfase_major"/>
</dbReference>
<dbReference type="InterPro" id="IPR015424">
    <property type="entry name" value="PyrdxlP-dep_Trfase"/>
</dbReference>
<dbReference type="SUPFAM" id="SSF53383">
    <property type="entry name" value="PLP-dependent transferases"/>
    <property type="match status" value="1"/>
</dbReference>
<evidence type="ECO:0008006" key="8">
    <source>
        <dbReference type="Google" id="ProtNLM"/>
    </source>
</evidence>
<keyword evidence="3" id="KW-0210">Decarboxylase</keyword>
<dbReference type="GO" id="GO:0019752">
    <property type="term" value="P:carboxylic acid metabolic process"/>
    <property type="evidence" value="ECO:0007669"/>
    <property type="project" value="InterPro"/>
</dbReference>
<feature type="non-terminal residue" evidence="7">
    <location>
        <position position="200"/>
    </location>
</feature>
<keyword evidence="4 6" id="KW-0663">Pyridoxal phosphate</keyword>
<protein>
    <recommendedName>
        <fullName evidence="8">Aspartate aminotransferase family protein</fullName>
    </recommendedName>
</protein>
<accession>A0A6J4RCV9</accession>
<dbReference type="InterPro" id="IPR002129">
    <property type="entry name" value="PyrdxlP-dep_de-COase"/>
</dbReference>
<dbReference type="Gene3D" id="3.40.640.10">
    <property type="entry name" value="Type I PLP-dependent aspartate aminotransferase-like (Major domain)"/>
    <property type="match status" value="1"/>
</dbReference>
<evidence type="ECO:0000256" key="1">
    <source>
        <dbReference type="ARBA" id="ARBA00001933"/>
    </source>
</evidence>
<comment type="similarity">
    <text evidence="2 6">Belongs to the group II decarboxylase family.</text>
</comment>
<dbReference type="GO" id="GO:0005737">
    <property type="term" value="C:cytoplasm"/>
    <property type="evidence" value="ECO:0007669"/>
    <property type="project" value="TreeGrafter"/>
</dbReference>
<evidence type="ECO:0000313" key="7">
    <source>
        <dbReference type="EMBL" id="CAA9470461.1"/>
    </source>
</evidence>
<dbReference type="InterPro" id="IPR010977">
    <property type="entry name" value="Aromatic_deC"/>
</dbReference>
<sequence>MSASSHDRQDPAPTPDALLAAIEQDATREAGLPFVDLVARYFAETRAGEGRVSPPLDPVAMAARFREPLPRSGQPLEQVVERLARDVVADANRLFHPMYVGHQVSAPLPVAVWTDLVISALNQSVAVSEMSPTLTAVEQTVVRWMADLVGFGPRAGGTLTSGGTEATFASLLAARSRAIPNVWTAGVGADPPVIVCGEHA</sequence>
<evidence type="ECO:0000256" key="5">
    <source>
        <dbReference type="ARBA" id="ARBA00023239"/>
    </source>
</evidence>
<proteinExistence type="inferred from homology"/>
<comment type="cofactor">
    <cofactor evidence="1 6">
        <name>pyridoxal 5'-phosphate</name>
        <dbReference type="ChEBI" id="CHEBI:597326"/>
    </cofactor>
</comment>
<name>A0A6J4RCV9_9ACTN</name>
<keyword evidence="5 6" id="KW-0456">Lyase</keyword>
<organism evidence="7">
    <name type="scientific">uncultured Solirubrobacteraceae bacterium</name>
    <dbReference type="NCBI Taxonomy" id="1162706"/>
    <lineage>
        <taxon>Bacteria</taxon>
        <taxon>Bacillati</taxon>
        <taxon>Actinomycetota</taxon>
        <taxon>Thermoleophilia</taxon>
        <taxon>Solirubrobacterales</taxon>
        <taxon>Solirubrobacteraceae</taxon>
        <taxon>environmental samples</taxon>
    </lineage>
</organism>
<dbReference type="Pfam" id="PF00282">
    <property type="entry name" value="Pyridoxal_deC"/>
    <property type="match status" value="1"/>
</dbReference>
<dbReference type="EMBL" id="CADCVJ010000086">
    <property type="protein sequence ID" value="CAA9470461.1"/>
    <property type="molecule type" value="Genomic_DNA"/>
</dbReference>
<dbReference type="PANTHER" id="PTHR45677:SF8">
    <property type="entry name" value="CYSTEINE SULFINIC ACID DECARBOXYLASE"/>
    <property type="match status" value="1"/>
</dbReference>
<gene>
    <name evidence="7" type="ORF">AVDCRST_MAG38-1253</name>
</gene>
<reference evidence="7" key="1">
    <citation type="submission" date="2020-02" db="EMBL/GenBank/DDBJ databases">
        <authorList>
            <person name="Meier V. D."/>
        </authorList>
    </citation>
    <scope>NUCLEOTIDE SEQUENCE</scope>
    <source>
        <strain evidence="7">AVDCRST_MAG38</strain>
    </source>
</reference>
<dbReference type="GO" id="GO:0004058">
    <property type="term" value="F:aromatic-L-amino-acid decarboxylase activity"/>
    <property type="evidence" value="ECO:0007669"/>
    <property type="project" value="UniProtKB-ARBA"/>
</dbReference>
<evidence type="ECO:0000256" key="2">
    <source>
        <dbReference type="ARBA" id="ARBA00009533"/>
    </source>
</evidence>
<evidence type="ECO:0000256" key="4">
    <source>
        <dbReference type="ARBA" id="ARBA00022898"/>
    </source>
</evidence>
<dbReference type="AlphaFoldDB" id="A0A6J4RCV9"/>
<evidence type="ECO:0000256" key="6">
    <source>
        <dbReference type="RuleBase" id="RU000382"/>
    </source>
</evidence>
<dbReference type="GO" id="GO:0030170">
    <property type="term" value="F:pyridoxal phosphate binding"/>
    <property type="evidence" value="ECO:0007669"/>
    <property type="project" value="InterPro"/>
</dbReference>
<dbReference type="GO" id="GO:0006520">
    <property type="term" value="P:amino acid metabolic process"/>
    <property type="evidence" value="ECO:0007669"/>
    <property type="project" value="InterPro"/>
</dbReference>
<evidence type="ECO:0000256" key="3">
    <source>
        <dbReference type="ARBA" id="ARBA00022793"/>
    </source>
</evidence>